<evidence type="ECO:0000256" key="1">
    <source>
        <dbReference type="SAM" id="MobiDB-lite"/>
    </source>
</evidence>
<proteinExistence type="predicted"/>
<feature type="compositionally biased region" description="Gly residues" evidence="1">
    <location>
        <begin position="90"/>
        <end position="100"/>
    </location>
</feature>
<accession>A0A084WGN4</accession>
<feature type="compositionally biased region" description="Low complexity" evidence="1">
    <location>
        <begin position="33"/>
        <end position="42"/>
    </location>
</feature>
<dbReference type="VEuPathDB" id="VectorBase:ASIC017476"/>
<organism evidence="2">
    <name type="scientific">Anopheles sinensis</name>
    <name type="common">Mosquito</name>
    <dbReference type="NCBI Taxonomy" id="74873"/>
    <lineage>
        <taxon>Eukaryota</taxon>
        <taxon>Metazoa</taxon>
        <taxon>Ecdysozoa</taxon>
        <taxon>Arthropoda</taxon>
        <taxon>Hexapoda</taxon>
        <taxon>Insecta</taxon>
        <taxon>Pterygota</taxon>
        <taxon>Neoptera</taxon>
        <taxon>Endopterygota</taxon>
        <taxon>Diptera</taxon>
        <taxon>Nematocera</taxon>
        <taxon>Culicoidea</taxon>
        <taxon>Culicidae</taxon>
        <taxon>Anophelinae</taxon>
        <taxon>Anopheles</taxon>
    </lineage>
</organism>
<reference evidence="2 4" key="1">
    <citation type="journal article" date="2014" name="BMC Genomics">
        <title>Genome sequence of Anopheles sinensis provides insight into genetics basis of mosquito competence for malaria parasites.</title>
        <authorList>
            <person name="Zhou D."/>
            <person name="Zhang D."/>
            <person name="Ding G."/>
            <person name="Shi L."/>
            <person name="Hou Q."/>
            <person name="Ye Y."/>
            <person name="Xu Y."/>
            <person name="Zhou H."/>
            <person name="Xiong C."/>
            <person name="Li S."/>
            <person name="Yu J."/>
            <person name="Hong S."/>
            <person name="Yu X."/>
            <person name="Zou P."/>
            <person name="Chen C."/>
            <person name="Chang X."/>
            <person name="Wang W."/>
            <person name="Lv Y."/>
            <person name="Sun Y."/>
            <person name="Ma L."/>
            <person name="Shen B."/>
            <person name="Zhu C."/>
        </authorList>
    </citation>
    <scope>NUCLEOTIDE SEQUENCE [LARGE SCALE GENOMIC DNA]</scope>
</reference>
<dbReference type="Proteomes" id="UP000030765">
    <property type="component" value="Unassembled WGS sequence"/>
</dbReference>
<keyword evidence="4" id="KW-1185">Reference proteome</keyword>
<dbReference type="EnsemblMetazoa" id="ASIC017476-RA">
    <property type="protein sequence ID" value="ASIC017476-PA"/>
    <property type="gene ID" value="ASIC017476"/>
</dbReference>
<name>A0A084WGN4_ANOSI</name>
<feature type="compositionally biased region" description="Polar residues" evidence="1">
    <location>
        <begin position="66"/>
        <end position="82"/>
    </location>
</feature>
<dbReference type="AlphaFoldDB" id="A0A084WGN4"/>
<sequence>MSVREAYTSGRRSPHIIETSAGTGISISRRQGEGNQNQNQNEVRSKPEASSSSTETQRGPTAVANHLQTVRPNTPVTNSTRITETHAVPGGNGSDGGDHP</sequence>
<feature type="region of interest" description="Disordered" evidence="1">
    <location>
        <begin position="1"/>
        <end position="100"/>
    </location>
</feature>
<dbReference type="EMBL" id="ATLV01023647">
    <property type="status" value="NOT_ANNOTATED_CDS"/>
    <property type="molecule type" value="Genomic_DNA"/>
</dbReference>
<reference evidence="3" key="2">
    <citation type="submission" date="2020-05" db="UniProtKB">
        <authorList>
            <consortium name="EnsemblMetazoa"/>
        </authorList>
    </citation>
    <scope>IDENTIFICATION</scope>
</reference>
<protein>
    <submittedName>
        <fullName evidence="2 3">Uncharacterized protein</fullName>
    </submittedName>
</protein>
<evidence type="ECO:0000313" key="3">
    <source>
        <dbReference type="EnsemblMetazoa" id="ASIC017476-PA"/>
    </source>
</evidence>
<evidence type="ECO:0000313" key="4">
    <source>
        <dbReference type="Proteomes" id="UP000030765"/>
    </source>
</evidence>
<feature type="compositionally biased region" description="Polar residues" evidence="1">
    <location>
        <begin position="20"/>
        <end position="29"/>
    </location>
</feature>
<gene>
    <name evidence="2" type="ORF">ZHAS_00017476</name>
</gene>
<dbReference type="EMBL" id="KE525345">
    <property type="protein sequence ID" value="KFB49378.1"/>
    <property type="molecule type" value="Genomic_DNA"/>
</dbReference>
<feature type="compositionally biased region" description="Polar residues" evidence="1">
    <location>
        <begin position="48"/>
        <end position="59"/>
    </location>
</feature>
<evidence type="ECO:0000313" key="2">
    <source>
        <dbReference type="EMBL" id="KFB49378.1"/>
    </source>
</evidence>